<dbReference type="SUPFAM" id="SSF48371">
    <property type="entry name" value="ARM repeat"/>
    <property type="match status" value="1"/>
</dbReference>
<dbReference type="Proteomes" id="UP000749646">
    <property type="component" value="Unassembled WGS sequence"/>
</dbReference>
<comment type="caution">
    <text evidence="4">The sequence shown here is derived from an EMBL/GenBank/DDBJ whole genome shotgun (WGS) entry which is preliminary data.</text>
</comment>
<protein>
    <submittedName>
        <fullName evidence="4">Uncharacterized protein</fullName>
    </submittedName>
</protein>
<dbReference type="InterPro" id="IPR052587">
    <property type="entry name" value="TELO2-interacting_protein_1"/>
</dbReference>
<dbReference type="InterPro" id="IPR057566">
    <property type="entry name" value="TPR_TTI1_N"/>
</dbReference>
<dbReference type="InterPro" id="IPR011989">
    <property type="entry name" value="ARM-like"/>
</dbReference>
<dbReference type="InterPro" id="IPR057567">
    <property type="entry name" value="TPR_TTI1_C"/>
</dbReference>
<evidence type="ECO:0000259" key="2">
    <source>
        <dbReference type="Pfam" id="PF24173"/>
    </source>
</evidence>
<dbReference type="PANTHER" id="PTHR18460">
    <property type="entry name" value="TEL2 INTERACTING PROTEIN 1 TTI1 FAMILY MEMBER"/>
    <property type="match status" value="1"/>
</dbReference>
<evidence type="ECO:0000259" key="3">
    <source>
        <dbReference type="Pfam" id="PF24181"/>
    </source>
</evidence>
<name>A0A9P6M2J7_9FUNG</name>
<organism evidence="4 5">
    <name type="scientific">Modicella reniformis</name>
    <dbReference type="NCBI Taxonomy" id="1440133"/>
    <lineage>
        <taxon>Eukaryota</taxon>
        <taxon>Fungi</taxon>
        <taxon>Fungi incertae sedis</taxon>
        <taxon>Mucoromycota</taxon>
        <taxon>Mortierellomycotina</taxon>
        <taxon>Mortierellomycetes</taxon>
        <taxon>Mortierellales</taxon>
        <taxon>Mortierellaceae</taxon>
        <taxon>Modicella</taxon>
    </lineage>
</organism>
<dbReference type="OrthoDB" id="49511at2759"/>
<sequence length="1311" mass="147576">MQDPSEEIFALLRGPASRLLRQHSIGASNAHEVAQDLEAVHGVIKDITEPELHLDENLIKYIQFTLDHVMLRCGLFKIPEKRFDFLVDAWCKCVEFILLLPIGYASMMGTDWRYSLMLLDVLLRAVGGLFPQERHKGTLSLPTDKMQDEVRLSALRCLIIAIPLDRLAHLKPMDHFDASDTLSDKEEMADNIGMHVGDNKDEDSKEQHTDGSKERETWKHLMDPSNDTIIAQLIVILLEVAKDANLVVLRGTALDGVMKVLKCLKTPQRVAKWLPGIAVGLAEAMMERGLKEHHNVLVKALKIWTLMIVLGLKDPVHAEQPIEEAMSRGASFSDALMGMYKAKLPSTSEPQTVAGTTQQRSSDGCGTEARVKEAESKLQKLFRELSALHAHSHWMVRFEFGRMAFNILKDCQSSITHRISGSYSSGFASILLEILVGCTQDEYKEVCKPARMFLEQLTTEFRSMDLTAVGKEIMREKLMTLPRILYGVDETAKQNSIRTAQGMALFLGTQMGSIINHHSIINYARQWINVLSIEQLDQHSMDERGGILDVESDLADSESISEKEHWRAWVQSRKGLDRKFGFPRRIHQHLREHSTSCLFTTFLRQVGSVTEISVWGDELISRLQQDSRSVREGQGWYDGGSVSCVLMMNQLLLGASRTGVATYGDSSSATAGTKSHKRRHQRHVRRVTKGILEEYLAVMAECSQMVLDARSRQEGYQQSAHSADVGVEARKVALARFFDTDDDGLSRGQPEASVYDYKTDVLLQCLLLEGIACIAVILGASEFELELVRVLYILLERLGDPDSALVRDTAEATLEHVAFVCGYDSVGVLVQANYDYVIQQVSQRIAFLSSNPKTPQVLSSLIRVVGPPAITMLEDSVTEIFDALDHWKSQEDQVGEGLLKSLSEIVKVMAQASSTLASNQDEPAIESKHDSGVIVDMDFRPSYPDKRSVEVTQFAEAYRILIQGADTADEETEKLKKEIKNMTREQIQVYFMSLAKDTKGREESFFGEREEGHVDDLSGSTLGQEDDDESFFGDMRASMPQPPKEAPVPPTKHQALCLRILDKAGYFLTASSPRLRILALEIIQSSVLVLKDRPQELHPAIHAFWPSLVERVLKRSDMEVFYVSQRAIEIVTLLAENCSDFLRRHFLDDIWPYILKVLQMWTRKPTRNVTRNLLKGGYSEAIPSVSKQRSQGRQGSPAKVFTMEHRLQMTTLESVAKIVRKMWIPVQQIWEMLLLARDIMLNWSQVLHWEVRMAAVEVIRSMAIAGHGDCVFVALDEVVHDSKKGNENDSEEDVGKQLCLDILAFMDLEVL</sequence>
<evidence type="ECO:0000313" key="4">
    <source>
        <dbReference type="EMBL" id="KAF9963206.1"/>
    </source>
</evidence>
<dbReference type="GO" id="GO:0005737">
    <property type="term" value="C:cytoplasm"/>
    <property type="evidence" value="ECO:0007669"/>
    <property type="project" value="TreeGrafter"/>
</dbReference>
<gene>
    <name evidence="4" type="ORF">BGZ65_005203</name>
</gene>
<dbReference type="InterPro" id="IPR016024">
    <property type="entry name" value="ARM-type_fold"/>
</dbReference>
<keyword evidence="5" id="KW-1185">Reference proteome</keyword>
<dbReference type="InterPro" id="IPR049362">
    <property type="entry name" value="TTI1_rpt"/>
</dbReference>
<feature type="domain" description="TTI1 N-terminal TPR" evidence="2">
    <location>
        <begin position="216"/>
        <end position="441"/>
    </location>
</feature>
<dbReference type="Pfam" id="PF24176">
    <property type="entry name" value="TPR_TTI1_2nd"/>
    <property type="match status" value="1"/>
</dbReference>
<feature type="compositionally biased region" description="Basic and acidic residues" evidence="1">
    <location>
        <begin position="197"/>
        <end position="217"/>
    </location>
</feature>
<proteinExistence type="predicted"/>
<feature type="region of interest" description="Disordered" evidence="1">
    <location>
        <begin position="193"/>
        <end position="217"/>
    </location>
</feature>
<dbReference type="PANTHER" id="PTHR18460:SF3">
    <property type="entry name" value="TELO2-INTERACTING PROTEIN 1 HOMOLOG"/>
    <property type="match status" value="1"/>
</dbReference>
<accession>A0A9P6M2J7</accession>
<reference evidence="4" key="1">
    <citation type="journal article" date="2020" name="Fungal Divers.">
        <title>Resolving the Mortierellaceae phylogeny through synthesis of multi-gene phylogenetics and phylogenomics.</title>
        <authorList>
            <person name="Vandepol N."/>
            <person name="Liber J."/>
            <person name="Desiro A."/>
            <person name="Na H."/>
            <person name="Kennedy M."/>
            <person name="Barry K."/>
            <person name="Grigoriev I.V."/>
            <person name="Miller A.N."/>
            <person name="O'Donnell K."/>
            <person name="Stajich J.E."/>
            <person name="Bonito G."/>
        </authorList>
    </citation>
    <scope>NUCLEOTIDE SEQUENCE</scope>
    <source>
        <strain evidence="4">MES-2147</strain>
    </source>
</reference>
<evidence type="ECO:0000313" key="5">
    <source>
        <dbReference type="Proteomes" id="UP000749646"/>
    </source>
</evidence>
<feature type="domain" description="TTI1 C-terminal TPR" evidence="3">
    <location>
        <begin position="971"/>
        <end position="1263"/>
    </location>
</feature>
<evidence type="ECO:0000256" key="1">
    <source>
        <dbReference type="SAM" id="MobiDB-lite"/>
    </source>
</evidence>
<dbReference type="EMBL" id="JAAAHW010006313">
    <property type="protein sequence ID" value="KAF9963206.1"/>
    <property type="molecule type" value="Genomic_DNA"/>
</dbReference>
<dbReference type="Pfam" id="PF24181">
    <property type="entry name" value="TPR_TTI1_C"/>
    <property type="match status" value="1"/>
</dbReference>
<dbReference type="Pfam" id="PF24173">
    <property type="entry name" value="TPR_TTI1_N"/>
    <property type="match status" value="1"/>
</dbReference>
<dbReference type="Gene3D" id="1.25.10.10">
    <property type="entry name" value="Leucine-rich Repeat Variant"/>
    <property type="match status" value="1"/>
</dbReference>
<dbReference type="Pfam" id="PF21547">
    <property type="entry name" value="TTI1"/>
    <property type="match status" value="1"/>
</dbReference>